<dbReference type="AlphaFoldDB" id="A0A975DFH0"/>
<dbReference type="RefSeq" id="WP_208841921.1">
    <property type="nucleotide sequence ID" value="NZ_CP072133.1"/>
</dbReference>
<evidence type="ECO:0000313" key="3">
    <source>
        <dbReference type="EMBL" id="QTH70325.1"/>
    </source>
</evidence>
<dbReference type="KEGG" id="pxi:J5O05_09850"/>
<dbReference type="SUPFAM" id="SSF53955">
    <property type="entry name" value="Lysozyme-like"/>
    <property type="match status" value="1"/>
</dbReference>
<sequence>MDSKGNPTIGAGFHIPNKTAFANLPLRENRTKRAASRDHKLSEFDRIKRLPPGYAVNFYTQHCELYLSHRACQKVLQGKINQFKHELMLIYGESFYQSLPRSIKLVLLDMIYNLGQTQLQTKWTKFNAAIQARDWQAAALECHRVGVSAKRNERVKHLLMSTRSPKLSWWHRAIDWFFKTAQ</sequence>
<protein>
    <recommendedName>
        <fullName evidence="5">Lysozyme</fullName>
    </recommendedName>
</protein>
<dbReference type="GO" id="GO:0031640">
    <property type="term" value="P:killing of cells of another organism"/>
    <property type="evidence" value="ECO:0007669"/>
    <property type="project" value="UniProtKB-KW"/>
</dbReference>
<dbReference type="InterPro" id="IPR023346">
    <property type="entry name" value="Lysozyme-like_dom_sf"/>
</dbReference>
<keyword evidence="2" id="KW-0081">Bacteriolytic enzyme</keyword>
<evidence type="ECO:0000256" key="2">
    <source>
        <dbReference type="ARBA" id="ARBA00022638"/>
    </source>
</evidence>
<organism evidence="3 4">
    <name type="scientific">Pseudoalteromonas xiamenensis</name>
    <dbReference type="NCBI Taxonomy" id="882626"/>
    <lineage>
        <taxon>Bacteria</taxon>
        <taxon>Pseudomonadati</taxon>
        <taxon>Pseudomonadota</taxon>
        <taxon>Gammaproteobacteria</taxon>
        <taxon>Alteromonadales</taxon>
        <taxon>Pseudoalteromonadaceae</taxon>
        <taxon>Pseudoalteromonas</taxon>
    </lineage>
</organism>
<proteinExistence type="predicted"/>
<name>A0A975DFH0_9GAMM</name>
<dbReference type="Gene3D" id="1.10.530.40">
    <property type="match status" value="1"/>
</dbReference>
<dbReference type="GO" id="GO:0042742">
    <property type="term" value="P:defense response to bacterium"/>
    <property type="evidence" value="ECO:0007669"/>
    <property type="project" value="UniProtKB-KW"/>
</dbReference>
<accession>A0A975DFH0</accession>
<keyword evidence="1" id="KW-0929">Antimicrobial</keyword>
<dbReference type="GO" id="GO:0003796">
    <property type="term" value="F:lysozyme activity"/>
    <property type="evidence" value="ECO:0007669"/>
    <property type="project" value="InterPro"/>
</dbReference>
<reference evidence="3" key="1">
    <citation type="submission" date="2021-03" db="EMBL/GenBank/DDBJ databases">
        <title>Complete Genome of Pseudoalteromonas xiamenensis STKMTI.2, a new potential marine bacterium producing anti-Vibrio compounds.</title>
        <authorList>
            <person name="Handayani D.P."/>
            <person name="Isnansetyo A."/>
            <person name="Istiqomah I."/>
            <person name="Jumina J."/>
        </authorList>
    </citation>
    <scope>NUCLEOTIDE SEQUENCE</scope>
    <source>
        <strain evidence="3">STKMTI.2</strain>
    </source>
</reference>
<dbReference type="EMBL" id="CP072133">
    <property type="protein sequence ID" value="QTH70325.1"/>
    <property type="molecule type" value="Genomic_DNA"/>
</dbReference>
<dbReference type="Proteomes" id="UP000664904">
    <property type="component" value="Chromosome"/>
</dbReference>
<evidence type="ECO:0000313" key="4">
    <source>
        <dbReference type="Proteomes" id="UP000664904"/>
    </source>
</evidence>
<dbReference type="InterPro" id="IPR023347">
    <property type="entry name" value="Lysozyme_dom_sf"/>
</dbReference>
<keyword evidence="4" id="KW-1185">Reference proteome</keyword>
<evidence type="ECO:0008006" key="5">
    <source>
        <dbReference type="Google" id="ProtNLM"/>
    </source>
</evidence>
<gene>
    <name evidence="3" type="ORF">J5O05_09850</name>
</gene>
<evidence type="ECO:0000256" key="1">
    <source>
        <dbReference type="ARBA" id="ARBA00022529"/>
    </source>
</evidence>